<evidence type="ECO:0000256" key="5">
    <source>
        <dbReference type="SAM" id="MobiDB-lite"/>
    </source>
</evidence>
<keyword evidence="4" id="KW-0238">DNA-binding</keyword>
<evidence type="ECO:0000313" key="7">
    <source>
        <dbReference type="EMBL" id="XCO75457.1"/>
    </source>
</evidence>
<dbReference type="GO" id="GO:0032993">
    <property type="term" value="C:protein-DNA complex"/>
    <property type="evidence" value="ECO:0007669"/>
    <property type="project" value="TreeGrafter"/>
</dbReference>
<dbReference type="SUPFAM" id="SSF81273">
    <property type="entry name" value="H-NS histone-like proteins"/>
    <property type="match status" value="1"/>
</dbReference>
<feature type="region of interest" description="Disordered" evidence="5">
    <location>
        <begin position="116"/>
        <end position="139"/>
    </location>
</feature>
<dbReference type="EMBL" id="CP159925">
    <property type="protein sequence ID" value="XCO75457.1"/>
    <property type="molecule type" value="Genomic_DNA"/>
</dbReference>
<reference evidence="7" key="1">
    <citation type="submission" date="2024-06" db="EMBL/GenBank/DDBJ databases">
        <authorList>
            <person name="Li S."/>
        </authorList>
    </citation>
    <scope>NUCLEOTIDE SEQUENCE</scope>
    <source>
        <strain evidence="7">SR10</strain>
    </source>
</reference>
<organism evidence="7">
    <name type="scientific">Lysobacter firmicutimachus</name>
    <dbReference type="NCBI Taxonomy" id="1792846"/>
    <lineage>
        <taxon>Bacteria</taxon>
        <taxon>Pseudomonadati</taxon>
        <taxon>Pseudomonadota</taxon>
        <taxon>Gammaproteobacteria</taxon>
        <taxon>Lysobacterales</taxon>
        <taxon>Lysobacteraceae</taxon>
        <taxon>Lysobacter</taxon>
    </lineage>
</organism>
<evidence type="ECO:0000256" key="2">
    <source>
        <dbReference type="ARBA" id="ARBA00010610"/>
    </source>
</evidence>
<comment type="subcellular location">
    <subcellularLocation>
        <location evidence="1">Cytoplasm</location>
        <location evidence="1">Nucleoid</location>
    </subcellularLocation>
</comment>
<dbReference type="InterPro" id="IPR037150">
    <property type="entry name" value="H-NS_C_dom_sf"/>
</dbReference>
<feature type="region of interest" description="Disordered" evidence="5">
    <location>
        <begin position="62"/>
        <end position="93"/>
    </location>
</feature>
<dbReference type="GO" id="GO:0003680">
    <property type="term" value="F:minor groove of adenine-thymine-rich DNA binding"/>
    <property type="evidence" value="ECO:0007669"/>
    <property type="project" value="TreeGrafter"/>
</dbReference>
<dbReference type="PANTHER" id="PTHR38097:SF2">
    <property type="entry name" value="DNA-BINDING PROTEIN STPA"/>
    <property type="match status" value="1"/>
</dbReference>
<dbReference type="GO" id="GO:0000976">
    <property type="term" value="F:transcription cis-regulatory region binding"/>
    <property type="evidence" value="ECO:0007669"/>
    <property type="project" value="TreeGrafter"/>
</dbReference>
<dbReference type="GO" id="GO:0001217">
    <property type="term" value="F:DNA-binding transcription repressor activity"/>
    <property type="evidence" value="ECO:0007669"/>
    <property type="project" value="TreeGrafter"/>
</dbReference>
<sequence length="139" mass="15366">MNVEIESLNLRELTSLLVAAVKRKQFLSKRRSAALGRQQAIALAARHGYTIEELFGDQAAAQPIRRKRGSSSKPAKVSPKHRDPANAFNTWSGPGSMPRWLSKKIKFGQHPTDFLIPGLAKPTARKPSSIGKRTLVKQN</sequence>
<dbReference type="RefSeq" id="WP_363798503.1">
    <property type="nucleotide sequence ID" value="NZ_CP159925.1"/>
</dbReference>
<dbReference type="SMART" id="SM00528">
    <property type="entry name" value="HNS"/>
    <property type="match status" value="1"/>
</dbReference>
<evidence type="ECO:0000256" key="1">
    <source>
        <dbReference type="ARBA" id="ARBA00004453"/>
    </source>
</evidence>
<name>A0AAU8MSL7_9GAMM</name>
<dbReference type="AlphaFoldDB" id="A0AAU8MSL7"/>
<keyword evidence="3" id="KW-0963">Cytoplasm</keyword>
<dbReference type="Gene3D" id="4.10.430.10">
    <property type="entry name" value="Histone-like protein H-NS, C-terminal domain"/>
    <property type="match status" value="1"/>
</dbReference>
<dbReference type="InterPro" id="IPR027444">
    <property type="entry name" value="H-NS_C_dom"/>
</dbReference>
<gene>
    <name evidence="7" type="ORF">ABU614_01260</name>
</gene>
<accession>A0AAU8MSL7</accession>
<feature type="domain" description="DNA-binding protein H-NS-like C-terminal" evidence="6">
    <location>
        <begin position="71"/>
        <end position="116"/>
    </location>
</feature>
<dbReference type="Pfam" id="PF00816">
    <property type="entry name" value="Histone_HNS"/>
    <property type="match status" value="1"/>
</dbReference>
<comment type="similarity">
    <text evidence="2">Belongs to the histone-like protein H-NS family.</text>
</comment>
<dbReference type="GO" id="GO:0009295">
    <property type="term" value="C:nucleoid"/>
    <property type="evidence" value="ECO:0007669"/>
    <property type="project" value="UniProtKB-SubCell"/>
</dbReference>
<protein>
    <submittedName>
        <fullName evidence="7">H-NS histone family protein</fullName>
    </submittedName>
</protein>
<evidence type="ECO:0000259" key="6">
    <source>
        <dbReference type="SMART" id="SM00528"/>
    </source>
</evidence>
<dbReference type="GO" id="GO:0005829">
    <property type="term" value="C:cytosol"/>
    <property type="evidence" value="ECO:0007669"/>
    <property type="project" value="TreeGrafter"/>
</dbReference>
<dbReference type="GO" id="GO:0003681">
    <property type="term" value="F:bent DNA binding"/>
    <property type="evidence" value="ECO:0007669"/>
    <property type="project" value="TreeGrafter"/>
</dbReference>
<dbReference type="PANTHER" id="PTHR38097">
    <property type="match status" value="1"/>
</dbReference>
<evidence type="ECO:0000256" key="4">
    <source>
        <dbReference type="ARBA" id="ARBA00023125"/>
    </source>
</evidence>
<evidence type="ECO:0000256" key="3">
    <source>
        <dbReference type="ARBA" id="ARBA00022490"/>
    </source>
</evidence>
<proteinExistence type="inferred from homology"/>